<gene>
    <name evidence="2" type="ORF">Scaly_0868000</name>
</gene>
<sequence>MLSLRRSVRRFSNCNHSVVCPHSYESQKPEGQIQRHGCGELQLHQQQLHFVQHDDAGAVTIKNNNFGDFKYENSTLSILYNGVKVGEAVVPQGKAGPRKTKKFNVSVDLSGIRDRVGNDLNSGVLRLSGRGTVTGKVQLIKVIKRNKSGEMKCDWSINLATRFEVQLISDHHHHHHHHHVVFFGVN</sequence>
<dbReference type="InterPro" id="IPR004864">
    <property type="entry name" value="LEA_2"/>
</dbReference>
<dbReference type="EMBL" id="JACGWM010000005">
    <property type="protein sequence ID" value="KAL0371864.1"/>
    <property type="molecule type" value="Genomic_DNA"/>
</dbReference>
<protein>
    <recommendedName>
        <fullName evidence="1">Late embryogenesis abundant protein LEA-2 subgroup domain-containing protein</fullName>
    </recommendedName>
</protein>
<name>A0AAW2QVY1_9LAMI</name>
<feature type="domain" description="Late embryogenesis abundant protein LEA-2 subgroup" evidence="1">
    <location>
        <begin position="59"/>
        <end position="148"/>
    </location>
</feature>
<dbReference type="AlphaFoldDB" id="A0AAW2QVY1"/>
<evidence type="ECO:0000259" key="1">
    <source>
        <dbReference type="Pfam" id="PF03168"/>
    </source>
</evidence>
<dbReference type="InterPro" id="IPR055301">
    <property type="entry name" value="Lea14-like_2"/>
</dbReference>
<proteinExistence type="predicted"/>
<reference evidence="2" key="2">
    <citation type="journal article" date="2024" name="Plant">
        <title>Genomic evolution and insights into agronomic trait innovations of Sesamum species.</title>
        <authorList>
            <person name="Miao H."/>
            <person name="Wang L."/>
            <person name="Qu L."/>
            <person name="Liu H."/>
            <person name="Sun Y."/>
            <person name="Le M."/>
            <person name="Wang Q."/>
            <person name="Wei S."/>
            <person name="Zheng Y."/>
            <person name="Lin W."/>
            <person name="Duan Y."/>
            <person name="Cao H."/>
            <person name="Xiong S."/>
            <person name="Wang X."/>
            <person name="Wei L."/>
            <person name="Li C."/>
            <person name="Ma Q."/>
            <person name="Ju M."/>
            <person name="Zhao R."/>
            <person name="Li G."/>
            <person name="Mu C."/>
            <person name="Tian Q."/>
            <person name="Mei H."/>
            <person name="Zhang T."/>
            <person name="Gao T."/>
            <person name="Zhang H."/>
        </authorList>
    </citation>
    <scope>NUCLEOTIDE SEQUENCE</scope>
    <source>
        <strain evidence="2">KEN8</strain>
    </source>
</reference>
<comment type="caution">
    <text evidence="2">The sequence shown here is derived from an EMBL/GenBank/DDBJ whole genome shotgun (WGS) entry which is preliminary data.</text>
</comment>
<accession>A0AAW2QVY1</accession>
<evidence type="ECO:0000313" key="2">
    <source>
        <dbReference type="EMBL" id="KAL0371864.1"/>
    </source>
</evidence>
<dbReference type="Pfam" id="PF03168">
    <property type="entry name" value="LEA_2"/>
    <property type="match status" value="1"/>
</dbReference>
<organism evidence="2">
    <name type="scientific">Sesamum calycinum</name>
    <dbReference type="NCBI Taxonomy" id="2727403"/>
    <lineage>
        <taxon>Eukaryota</taxon>
        <taxon>Viridiplantae</taxon>
        <taxon>Streptophyta</taxon>
        <taxon>Embryophyta</taxon>
        <taxon>Tracheophyta</taxon>
        <taxon>Spermatophyta</taxon>
        <taxon>Magnoliopsida</taxon>
        <taxon>eudicotyledons</taxon>
        <taxon>Gunneridae</taxon>
        <taxon>Pentapetalae</taxon>
        <taxon>asterids</taxon>
        <taxon>lamiids</taxon>
        <taxon>Lamiales</taxon>
        <taxon>Pedaliaceae</taxon>
        <taxon>Sesamum</taxon>
    </lineage>
</organism>
<dbReference type="PANTHER" id="PTHR31852">
    <property type="entry name" value="LATE EMBRYOGENESIS ABUNDANT (LEA) HYDROXYPROLINE-RICH GLYCOPROTEIN FAMILY"/>
    <property type="match status" value="1"/>
</dbReference>
<reference evidence="2" key="1">
    <citation type="submission" date="2020-06" db="EMBL/GenBank/DDBJ databases">
        <authorList>
            <person name="Li T."/>
            <person name="Hu X."/>
            <person name="Zhang T."/>
            <person name="Song X."/>
            <person name="Zhang H."/>
            <person name="Dai N."/>
            <person name="Sheng W."/>
            <person name="Hou X."/>
            <person name="Wei L."/>
        </authorList>
    </citation>
    <scope>NUCLEOTIDE SEQUENCE</scope>
    <source>
        <strain evidence="2">KEN8</strain>
        <tissue evidence="2">Leaf</tissue>
    </source>
</reference>